<feature type="transmembrane region" description="Helical" evidence="1">
    <location>
        <begin position="86"/>
        <end position="103"/>
    </location>
</feature>
<evidence type="ECO:0000256" key="1">
    <source>
        <dbReference type="SAM" id="Phobius"/>
    </source>
</evidence>
<name>A0ABD6BWH4_9EURY</name>
<feature type="transmembrane region" description="Helical" evidence="1">
    <location>
        <begin position="112"/>
        <end position="131"/>
    </location>
</feature>
<evidence type="ECO:0000313" key="3">
    <source>
        <dbReference type="Proteomes" id="UP001597185"/>
    </source>
</evidence>
<dbReference type="RefSeq" id="WP_256418420.1">
    <property type="nucleotide sequence ID" value="NZ_JANHDL010000006.1"/>
</dbReference>
<sequence>MLQRAWTAFTSGSWRASWKLLVGLTAAYTVGSFAVAIVGIVAAARIGSDQGDAAGFAALAFVLFAFVAIVALGAAVVFALPLYYEIGKPVVGVALIGVGLYVYRASGWFEGFLPLFAIAAISGGVALHEWAGTAAGGSSTR</sequence>
<organism evidence="2 3">
    <name type="scientific">Halorubrum laminariae</name>
    <dbReference type="NCBI Taxonomy" id="1433523"/>
    <lineage>
        <taxon>Archaea</taxon>
        <taxon>Methanobacteriati</taxon>
        <taxon>Methanobacteriota</taxon>
        <taxon>Stenosarchaea group</taxon>
        <taxon>Halobacteria</taxon>
        <taxon>Halobacteriales</taxon>
        <taxon>Haloferacaceae</taxon>
        <taxon>Halorubrum</taxon>
    </lineage>
</organism>
<dbReference type="AlphaFoldDB" id="A0ABD6BWH4"/>
<feature type="transmembrane region" description="Helical" evidence="1">
    <location>
        <begin position="20"/>
        <end position="44"/>
    </location>
</feature>
<gene>
    <name evidence="2" type="ORF">ACFR9T_00850</name>
</gene>
<accession>A0ABD6BWH4</accession>
<proteinExistence type="predicted"/>
<comment type="caution">
    <text evidence="2">The sequence shown here is derived from an EMBL/GenBank/DDBJ whole genome shotgun (WGS) entry which is preliminary data.</text>
</comment>
<dbReference type="EMBL" id="JBHUDB010000001">
    <property type="protein sequence ID" value="MFD1569155.1"/>
    <property type="molecule type" value="Genomic_DNA"/>
</dbReference>
<dbReference type="Proteomes" id="UP001597185">
    <property type="component" value="Unassembled WGS sequence"/>
</dbReference>
<keyword evidence="1" id="KW-0812">Transmembrane</keyword>
<protein>
    <submittedName>
        <fullName evidence="2">Uncharacterized protein</fullName>
    </submittedName>
</protein>
<reference evidence="2 3" key="1">
    <citation type="journal article" date="2019" name="Int. J. Syst. Evol. Microbiol.">
        <title>The Global Catalogue of Microorganisms (GCM) 10K type strain sequencing project: providing services to taxonomists for standard genome sequencing and annotation.</title>
        <authorList>
            <consortium name="The Broad Institute Genomics Platform"/>
            <consortium name="The Broad Institute Genome Sequencing Center for Infectious Disease"/>
            <person name="Wu L."/>
            <person name="Ma J."/>
        </authorList>
    </citation>
    <scope>NUCLEOTIDE SEQUENCE [LARGE SCALE GENOMIC DNA]</scope>
    <source>
        <strain evidence="2 3">CGMCC 1.12689</strain>
    </source>
</reference>
<keyword evidence="1" id="KW-0472">Membrane</keyword>
<keyword evidence="1" id="KW-1133">Transmembrane helix</keyword>
<evidence type="ECO:0000313" key="2">
    <source>
        <dbReference type="EMBL" id="MFD1569155.1"/>
    </source>
</evidence>
<feature type="transmembrane region" description="Helical" evidence="1">
    <location>
        <begin position="56"/>
        <end position="80"/>
    </location>
</feature>
<keyword evidence="3" id="KW-1185">Reference proteome</keyword>